<dbReference type="GO" id="GO:0016758">
    <property type="term" value="F:hexosyltransferase activity"/>
    <property type="evidence" value="ECO:0007669"/>
    <property type="project" value="InterPro"/>
</dbReference>
<dbReference type="InterPro" id="IPR050426">
    <property type="entry name" value="Glycosyltransferase_28"/>
</dbReference>
<protein>
    <submittedName>
        <fullName evidence="3">Glycosyltransferase family 1 protein</fullName>
    </submittedName>
</protein>
<gene>
    <name evidence="3" type="ORF">IT779_02405</name>
</gene>
<dbReference type="GO" id="GO:0005975">
    <property type="term" value="P:carbohydrate metabolic process"/>
    <property type="evidence" value="ECO:0007669"/>
    <property type="project" value="InterPro"/>
</dbReference>
<dbReference type="InterPro" id="IPR010610">
    <property type="entry name" value="EryCIII-like_C"/>
</dbReference>
<proteinExistence type="predicted"/>
<name>A0A931I851_9NOCA</name>
<dbReference type="Proteomes" id="UP000655751">
    <property type="component" value="Unassembled WGS sequence"/>
</dbReference>
<comment type="caution">
    <text evidence="3">The sequence shown here is derived from an EMBL/GenBank/DDBJ whole genome shotgun (WGS) entry which is preliminary data.</text>
</comment>
<dbReference type="PANTHER" id="PTHR48050:SF13">
    <property type="entry name" value="STEROL 3-BETA-GLUCOSYLTRANSFERASE UGT80A2"/>
    <property type="match status" value="1"/>
</dbReference>
<keyword evidence="4" id="KW-1185">Reference proteome</keyword>
<dbReference type="CDD" id="cd03784">
    <property type="entry name" value="GT1_Gtf-like"/>
    <property type="match status" value="1"/>
</dbReference>
<organism evidence="3 4">
    <name type="scientific">Nocardia bovistercoris</name>
    <dbReference type="NCBI Taxonomy" id="2785916"/>
    <lineage>
        <taxon>Bacteria</taxon>
        <taxon>Bacillati</taxon>
        <taxon>Actinomycetota</taxon>
        <taxon>Actinomycetes</taxon>
        <taxon>Mycobacteriales</taxon>
        <taxon>Nocardiaceae</taxon>
        <taxon>Nocardia</taxon>
    </lineage>
</organism>
<dbReference type="AlphaFoldDB" id="A0A931I851"/>
<dbReference type="Pfam" id="PF03033">
    <property type="entry name" value="Glyco_transf_28"/>
    <property type="match status" value="1"/>
</dbReference>
<dbReference type="Pfam" id="PF06722">
    <property type="entry name" value="EryCIII-like_C"/>
    <property type="match status" value="1"/>
</dbReference>
<dbReference type="RefSeq" id="WP_196147446.1">
    <property type="nucleotide sequence ID" value="NZ_JADMLG010000001.1"/>
</dbReference>
<dbReference type="EMBL" id="JADMLG010000001">
    <property type="protein sequence ID" value="MBH0775135.1"/>
    <property type="molecule type" value="Genomic_DNA"/>
</dbReference>
<dbReference type="SUPFAM" id="SSF53756">
    <property type="entry name" value="UDP-Glycosyltransferase/glycogen phosphorylase"/>
    <property type="match status" value="1"/>
</dbReference>
<dbReference type="GO" id="GO:0008194">
    <property type="term" value="F:UDP-glycosyltransferase activity"/>
    <property type="evidence" value="ECO:0007669"/>
    <property type="project" value="InterPro"/>
</dbReference>
<feature type="domain" description="Glycosyltransferase family 28 N-terminal" evidence="1">
    <location>
        <begin position="7"/>
        <end position="65"/>
    </location>
</feature>
<evidence type="ECO:0000259" key="2">
    <source>
        <dbReference type="Pfam" id="PF06722"/>
    </source>
</evidence>
<reference evidence="3" key="1">
    <citation type="submission" date="2020-11" db="EMBL/GenBank/DDBJ databases">
        <title>Nocardia NEAU-351.nov., a novel actinomycete isolated from the cow dung.</title>
        <authorList>
            <person name="Zhang X."/>
        </authorList>
    </citation>
    <scope>NUCLEOTIDE SEQUENCE</scope>
    <source>
        <strain evidence="3">NEAU-351</strain>
    </source>
</reference>
<accession>A0A931I851</accession>
<dbReference type="InterPro" id="IPR004276">
    <property type="entry name" value="GlycoTrans_28_N"/>
</dbReference>
<evidence type="ECO:0000259" key="1">
    <source>
        <dbReference type="Pfam" id="PF03033"/>
    </source>
</evidence>
<evidence type="ECO:0000313" key="4">
    <source>
        <dbReference type="Proteomes" id="UP000655751"/>
    </source>
</evidence>
<dbReference type="FunFam" id="3.40.50.2000:FF:000009">
    <property type="entry name" value="Sterol 3-beta-glucosyltransferase UGT80A2"/>
    <property type="match status" value="1"/>
</dbReference>
<evidence type="ECO:0000313" key="3">
    <source>
        <dbReference type="EMBL" id="MBH0775135.1"/>
    </source>
</evidence>
<dbReference type="Gene3D" id="3.40.50.2000">
    <property type="entry name" value="Glycogen Phosphorylase B"/>
    <property type="match status" value="2"/>
</dbReference>
<dbReference type="GO" id="GO:0033072">
    <property type="term" value="P:vancomycin biosynthetic process"/>
    <property type="evidence" value="ECO:0007669"/>
    <property type="project" value="UniProtKB-ARBA"/>
</dbReference>
<sequence>MKIAIPLTGTRGDVQPVVALGLELRGRGHDVILGAPPNLVDFVTATGLPAVSCGPDVQQLYSSEEGQRALAAGNTLRLMQLVARQMAGYAERMNREVIEVCAGADLIVASTVTEDRASSVAEAMGVPLVSLHYFPCRDNGAYPFPGSLPPHWNPPALVNRGTWLLAENVRRVVFMRYLNALRATLGLAPSRASTAAVLARAGVPEIQIYDPALVPGLPEQWDERRPFTGFLTLDAAARAAVGETGGAHEDILAWIEQGPPPVFFGFGSMPIRDTAAVVDMVSRVSARLGVRALVSAGWSDLDLDRARERGGPELAVVGPFAHDLVFPHCAAAVHHGGIGTLFEGLRAGLPTLVCSVSFEQPLWGAQVERLGVGAHLPFTRLGADRLERALERVLRPERRTAAARFAATLRTEGTAAHAADIVEARAR</sequence>
<dbReference type="PANTHER" id="PTHR48050">
    <property type="entry name" value="STEROL 3-BETA-GLUCOSYLTRANSFERASE"/>
    <property type="match status" value="1"/>
</dbReference>
<feature type="domain" description="Erythromycin biosynthesis protein CIII-like C-terminal" evidence="2">
    <location>
        <begin position="325"/>
        <end position="411"/>
    </location>
</feature>
<dbReference type="InterPro" id="IPR002213">
    <property type="entry name" value="UDP_glucos_trans"/>
</dbReference>